<evidence type="ECO:0000313" key="2">
    <source>
        <dbReference type="EMBL" id="SEK72939.1"/>
    </source>
</evidence>
<dbReference type="OrthoDB" id="670500at2"/>
<protein>
    <recommendedName>
        <fullName evidence="1">DUF7677 domain-containing protein</fullName>
    </recommendedName>
</protein>
<keyword evidence="3" id="KW-1185">Reference proteome</keyword>
<sequence length="92" mass="10852">MELSNDFKSCLRHFVYYYTNGTLPYVIEDEILKGIDYREDLKHEASLVETVFAIYTNNIQMDETGKVLNNMYAMKRAAQWIRYACRQGMVIP</sequence>
<gene>
    <name evidence="2" type="ORF">SAMN05661044_00991</name>
</gene>
<dbReference type="EMBL" id="FOAF01000001">
    <property type="protein sequence ID" value="SEK72939.1"/>
    <property type="molecule type" value="Genomic_DNA"/>
</dbReference>
<evidence type="ECO:0000259" key="1">
    <source>
        <dbReference type="Pfam" id="PF24725"/>
    </source>
</evidence>
<dbReference type="RefSeq" id="WP_139202202.1">
    <property type="nucleotide sequence ID" value="NZ_FOAF01000001.1"/>
</dbReference>
<reference evidence="3" key="1">
    <citation type="submission" date="2016-10" db="EMBL/GenBank/DDBJ databases">
        <authorList>
            <person name="Varghese N."/>
            <person name="Submissions S."/>
        </authorList>
    </citation>
    <scope>NUCLEOTIDE SEQUENCE [LARGE SCALE GENOMIC DNA]</scope>
    <source>
        <strain evidence="3">DSM 18733</strain>
    </source>
</reference>
<evidence type="ECO:0000313" key="3">
    <source>
        <dbReference type="Proteomes" id="UP000199421"/>
    </source>
</evidence>
<dbReference type="Pfam" id="PF24725">
    <property type="entry name" value="DUF7677"/>
    <property type="match status" value="1"/>
</dbReference>
<accession>A0A1H7JE75</accession>
<dbReference type="Proteomes" id="UP000199421">
    <property type="component" value="Unassembled WGS sequence"/>
</dbReference>
<feature type="domain" description="DUF7677" evidence="1">
    <location>
        <begin position="2"/>
        <end position="88"/>
    </location>
</feature>
<dbReference type="AlphaFoldDB" id="A0A1H7JE75"/>
<proteinExistence type="predicted"/>
<organism evidence="2 3">
    <name type="scientific">Olivibacter domesticus</name>
    <name type="common">Pseudosphingobacterium domesticum</name>
    <dbReference type="NCBI Taxonomy" id="407022"/>
    <lineage>
        <taxon>Bacteria</taxon>
        <taxon>Pseudomonadati</taxon>
        <taxon>Bacteroidota</taxon>
        <taxon>Sphingobacteriia</taxon>
        <taxon>Sphingobacteriales</taxon>
        <taxon>Sphingobacteriaceae</taxon>
        <taxon>Olivibacter</taxon>
    </lineage>
</organism>
<name>A0A1H7JE75_OLID1</name>
<dbReference type="InterPro" id="IPR056094">
    <property type="entry name" value="DUF7677"/>
</dbReference>